<comment type="caution">
    <text evidence="2">The sequence shown here is derived from an EMBL/GenBank/DDBJ whole genome shotgun (WGS) entry which is preliminary data.</text>
</comment>
<dbReference type="EMBL" id="JFAX01000017">
    <property type="protein sequence ID" value="EXI66019.1"/>
    <property type="molecule type" value="Genomic_DNA"/>
</dbReference>
<dbReference type="STRING" id="1454001.AW08_02758"/>
<organism evidence="2 3">
    <name type="scientific">Candidatus Accumulibacter adjunctus</name>
    <dbReference type="NCBI Taxonomy" id="1454001"/>
    <lineage>
        <taxon>Bacteria</taxon>
        <taxon>Pseudomonadati</taxon>
        <taxon>Pseudomonadota</taxon>
        <taxon>Betaproteobacteria</taxon>
        <taxon>Candidatus Accumulibacter</taxon>
    </lineage>
</organism>
<dbReference type="InterPro" id="IPR011105">
    <property type="entry name" value="Cell_wall_hydrolase_SleB"/>
</dbReference>
<reference evidence="2" key="1">
    <citation type="submission" date="2014-02" db="EMBL/GenBank/DDBJ databases">
        <title>Expanding our view of genomic diversity in Candidatus Accumulibacter clades.</title>
        <authorList>
            <person name="Skennerton C.T."/>
            <person name="Barr J.J."/>
            <person name="Slater F.R."/>
            <person name="Bond P.L."/>
            <person name="Tyson G.W."/>
        </authorList>
    </citation>
    <scope>NUCLEOTIDE SEQUENCE [LARGE SCALE GENOMIC DNA]</scope>
</reference>
<gene>
    <name evidence="2" type="primary">sleB</name>
    <name evidence="2" type="ORF">AW08_02758</name>
</gene>
<sequence length="629" mass="68465">MSLWLISNRAAQRVDGVLNKGLFTEKRIALDTKQKNIDSGAPVRVLDLAPLDDVQDEWLFVEYADALDNDIFTPEESGWMLKRYLGSPLEQRSHPVDVERFTRDCAYVEMASANGAGEAEATVLAADYLIALAVIETKLRDLDTQLPGTDAIGPFQITDAEWSAFLASGVDDRFGPGQRFVPAYQIQCADFLTKRDWAAFVKAMPTAPEGEPVAPSYLNLFQARLIGPAAAAEIAKVVGATGGGQQTVDTAMRSAGIPAGEIDALATRRAKWLKKDGTWRTVADFDAHTETTLRDGLLHGHELLVQHFPDFVIAPSSDAAPWFGVASKEMTDWASPAEDLSETSEAGRKRITQQYFMATSYHPDRVEHWCGAFIAYCLASCDDQAIAESVVPGAAKAANWRNWGNVDLTAGSIDQVPKGAVVTLTKTSDSGPSGHVTFFVRRDGESNFIGLGGNQSNTVTESSYPIARISAVRWLNVAQDVGGIGFSRGTGDMAAISDEDKVIMAKTLWGEARSEQSDEAVKAVGAVILNRLASSRYPNTLAGVCRQPKQFSCWNSNDPNRAKIDALQETDRDFIRMRKIVDELIASGPQSVLPASVLHYHTATISADWSRGEPVFRRIGSHNFYANIA</sequence>
<dbReference type="InterPro" id="IPR042047">
    <property type="entry name" value="SleB_dom1"/>
</dbReference>
<protein>
    <submittedName>
        <fullName evidence="2">Spore cortex-lytic enzyme</fullName>
    </submittedName>
</protein>
<name>A0A011PIE6_9PROT</name>
<keyword evidence="3" id="KW-1185">Reference proteome</keyword>
<dbReference type="PATRIC" id="fig|1454001.3.peg.2813"/>
<accession>A0A011PIE6</accession>
<evidence type="ECO:0000313" key="3">
    <source>
        <dbReference type="Proteomes" id="UP000020218"/>
    </source>
</evidence>
<dbReference type="Pfam" id="PF07486">
    <property type="entry name" value="Hydrolase_2"/>
    <property type="match status" value="1"/>
</dbReference>
<dbReference type="AlphaFoldDB" id="A0A011PIE6"/>
<dbReference type="Proteomes" id="UP000020218">
    <property type="component" value="Unassembled WGS sequence"/>
</dbReference>
<dbReference type="Gene3D" id="1.10.10.2520">
    <property type="entry name" value="Cell wall hydrolase SleB, domain 1"/>
    <property type="match status" value="1"/>
</dbReference>
<evidence type="ECO:0000259" key="1">
    <source>
        <dbReference type="Pfam" id="PF07486"/>
    </source>
</evidence>
<feature type="domain" description="Cell wall hydrolase SleB" evidence="1">
    <location>
        <begin position="516"/>
        <end position="625"/>
    </location>
</feature>
<proteinExistence type="predicted"/>
<dbReference type="GO" id="GO:0016787">
    <property type="term" value="F:hydrolase activity"/>
    <property type="evidence" value="ECO:0007669"/>
    <property type="project" value="InterPro"/>
</dbReference>
<evidence type="ECO:0000313" key="2">
    <source>
        <dbReference type="EMBL" id="EXI66019.1"/>
    </source>
</evidence>